<accession>A0A4V3A3K5</accession>
<dbReference type="PANTHER" id="PTHR43559">
    <property type="entry name" value="HYDROLASE YCAC-RELATED"/>
    <property type="match status" value="1"/>
</dbReference>
<dbReference type="RefSeq" id="WP_013727039.1">
    <property type="nucleotide sequence ID" value="NZ_AZDM01000018.1"/>
</dbReference>
<dbReference type="SUPFAM" id="SSF52499">
    <property type="entry name" value="Isochorismatase-like hydrolases"/>
    <property type="match status" value="1"/>
</dbReference>
<comment type="caution">
    <text evidence="2">The sequence shown here is derived from an EMBL/GenBank/DDBJ whole genome shotgun (WGS) entry which is preliminary data.</text>
</comment>
<dbReference type="AlphaFoldDB" id="A0A4V3A3K5"/>
<sequence length="205" mass="22632">MTSFDKRGADDRLLSPDNAVLTIIDYQPVQIGSIGSMRHADLLKNAEMVVEAAKLFKLPIVLSTVNAHNQRNSDTVKPLKDLIGDTPSYDRSSINAWEDKDYNDAIKATGRKKIIILALWTEACLTFPTIDAIAEGFDVYPVVDAVGGTSTIAHETALRRVEQAGAHLITIPQLVCELQRDWNRQDTVPGFVKLLQENGAFTNLQ</sequence>
<dbReference type="InterPro" id="IPR036380">
    <property type="entry name" value="Isochorismatase-like_sf"/>
</dbReference>
<dbReference type="PANTHER" id="PTHR43559:SF1">
    <property type="entry name" value="HYDROLASE"/>
    <property type="match status" value="1"/>
</dbReference>
<evidence type="ECO:0000313" key="2">
    <source>
        <dbReference type="EMBL" id="TDG74958.1"/>
    </source>
</evidence>
<gene>
    <name evidence="2" type="ORF">C5L32_000440</name>
</gene>
<feature type="domain" description="Isochorismatase-like" evidence="1">
    <location>
        <begin position="20"/>
        <end position="171"/>
    </location>
</feature>
<proteinExistence type="predicted"/>
<reference evidence="2 3" key="1">
    <citation type="journal article" date="2019" name="Appl. Microbiol. Biotechnol.">
        <title>Uncovering carbohydrate metabolism through a genotype-phenotype association study of 56 lactic acid bacteria genomes.</title>
        <authorList>
            <person name="Buron-Moles G."/>
            <person name="Chailyan A."/>
            <person name="Dolejs I."/>
            <person name="Forster J."/>
            <person name="Miks M.H."/>
        </authorList>
    </citation>
    <scope>NUCLEOTIDE SEQUENCE [LARGE SCALE GENOMIC DNA]</scope>
    <source>
        <strain evidence="2 3">ATCC 4005</strain>
    </source>
</reference>
<dbReference type="Pfam" id="PF00857">
    <property type="entry name" value="Isochorismatase"/>
    <property type="match status" value="1"/>
</dbReference>
<name>A0A4V3A3K5_LENBU</name>
<dbReference type="GeneID" id="72460894"/>
<dbReference type="InterPro" id="IPR053152">
    <property type="entry name" value="Hydrolase_YcaC-like"/>
</dbReference>
<evidence type="ECO:0000313" key="3">
    <source>
        <dbReference type="Proteomes" id="UP000295181"/>
    </source>
</evidence>
<dbReference type="EMBL" id="PUFP01000072">
    <property type="protein sequence ID" value="TDG74958.1"/>
    <property type="molecule type" value="Genomic_DNA"/>
</dbReference>
<organism evidence="2 3">
    <name type="scientific">Lentilactobacillus buchneri DSM 20057</name>
    <dbReference type="NCBI Taxonomy" id="1423728"/>
    <lineage>
        <taxon>Bacteria</taxon>
        <taxon>Bacillati</taxon>
        <taxon>Bacillota</taxon>
        <taxon>Bacilli</taxon>
        <taxon>Lactobacillales</taxon>
        <taxon>Lactobacillaceae</taxon>
        <taxon>Lentilactobacillus</taxon>
    </lineage>
</organism>
<dbReference type="Proteomes" id="UP000295181">
    <property type="component" value="Unassembled WGS sequence"/>
</dbReference>
<dbReference type="InterPro" id="IPR000868">
    <property type="entry name" value="Isochorismatase-like_dom"/>
</dbReference>
<protein>
    <recommendedName>
        <fullName evidence="1">Isochorismatase-like domain-containing protein</fullName>
    </recommendedName>
</protein>
<evidence type="ECO:0000259" key="1">
    <source>
        <dbReference type="Pfam" id="PF00857"/>
    </source>
</evidence>
<dbReference type="Gene3D" id="3.40.50.850">
    <property type="entry name" value="Isochorismatase-like"/>
    <property type="match status" value="1"/>
</dbReference>